<protein>
    <recommendedName>
        <fullName evidence="3">Addiction module toxin RelE</fullName>
    </recommendedName>
</protein>
<dbReference type="PIRSF" id="PIRSF039032">
    <property type="entry name" value="HigB-2"/>
    <property type="match status" value="1"/>
</dbReference>
<dbReference type="RefSeq" id="WP_188763789.1">
    <property type="nucleotide sequence ID" value="NZ_BMKK01000001.1"/>
</dbReference>
<dbReference type="Proteomes" id="UP000609064">
    <property type="component" value="Unassembled WGS sequence"/>
</dbReference>
<sequence>MKNEVIVTPHFERNYKRFAKKFASLGGEVDTLVNELLKNPTLGESLGAGLYKIRVAVESKGSGKSGGFRVITYLINQTKEGTDIYLVTIYDKSEESTKQKNVLLKLIKDIL</sequence>
<dbReference type="InterPro" id="IPR009387">
    <property type="entry name" value="HigB-2"/>
</dbReference>
<name>A0A916YE37_9BACT</name>
<comment type="caution">
    <text evidence="1">The sequence shown here is derived from an EMBL/GenBank/DDBJ whole genome shotgun (WGS) entry which is preliminary data.</text>
</comment>
<evidence type="ECO:0000313" key="1">
    <source>
        <dbReference type="EMBL" id="GGD41835.1"/>
    </source>
</evidence>
<dbReference type="EMBL" id="BMKK01000001">
    <property type="protein sequence ID" value="GGD41835.1"/>
    <property type="molecule type" value="Genomic_DNA"/>
</dbReference>
<evidence type="ECO:0000313" key="2">
    <source>
        <dbReference type="Proteomes" id="UP000609064"/>
    </source>
</evidence>
<reference evidence="1" key="1">
    <citation type="journal article" date="2014" name="Int. J. Syst. Evol. Microbiol.">
        <title>Complete genome sequence of Corynebacterium casei LMG S-19264T (=DSM 44701T), isolated from a smear-ripened cheese.</title>
        <authorList>
            <consortium name="US DOE Joint Genome Institute (JGI-PGF)"/>
            <person name="Walter F."/>
            <person name="Albersmeier A."/>
            <person name="Kalinowski J."/>
            <person name="Ruckert C."/>
        </authorList>
    </citation>
    <scope>NUCLEOTIDE SEQUENCE</scope>
    <source>
        <strain evidence="1">CGMCC 1.15958</strain>
    </source>
</reference>
<gene>
    <name evidence="1" type="ORF">GCM10011514_02280</name>
</gene>
<organism evidence="1 2">
    <name type="scientific">Emticicia aquatilis</name>
    <dbReference type="NCBI Taxonomy" id="1537369"/>
    <lineage>
        <taxon>Bacteria</taxon>
        <taxon>Pseudomonadati</taxon>
        <taxon>Bacteroidota</taxon>
        <taxon>Cytophagia</taxon>
        <taxon>Cytophagales</taxon>
        <taxon>Leadbetterellaceae</taxon>
        <taxon>Emticicia</taxon>
    </lineage>
</organism>
<proteinExistence type="predicted"/>
<dbReference type="AlphaFoldDB" id="A0A916YE37"/>
<accession>A0A916YE37</accession>
<reference evidence="1" key="2">
    <citation type="submission" date="2020-09" db="EMBL/GenBank/DDBJ databases">
        <authorList>
            <person name="Sun Q."/>
            <person name="Zhou Y."/>
        </authorList>
    </citation>
    <scope>NUCLEOTIDE SEQUENCE</scope>
    <source>
        <strain evidence="1">CGMCC 1.15958</strain>
    </source>
</reference>
<evidence type="ECO:0008006" key="3">
    <source>
        <dbReference type="Google" id="ProtNLM"/>
    </source>
</evidence>
<keyword evidence="2" id="KW-1185">Reference proteome</keyword>